<dbReference type="CDD" id="cd06234">
    <property type="entry name" value="M14_PaCCP-like"/>
    <property type="match status" value="1"/>
</dbReference>
<dbReference type="Pfam" id="PF18027">
    <property type="entry name" value="Pepdidase_M14_N"/>
    <property type="match status" value="1"/>
</dbReference>
<feature type="domain" description="Peptidase M14" evidence="3">
    <location>
        <begin position="118"/>
        <end position="378"/>
    </location>
</feature>
<dbReference type="Gene3D" id="2.60.40.3120">
    <property type="match status" value="1"/>
</dbReference>
<comment type="cofactor">
    <cofactor evidence="1">
        <name>Zn(2+)</name>
        <dbReference type="ChEBI" id="CHEBI:29105"/>
    </cofactor>
</comment>
<dbReference type="InterPro" id="IPR050821">
    <property type="entry name" value="Cytosolic_carboxypeptidase"/>
</dbReference>
<dbReference type="PANTHER" id="PTHR12756">
    <property type="entry name" value="CYTOSOLIC CARBOXYPEPTIDASE"/>
    <property type="match status" value="1"/>
</dbReference>
<name>A0AAD0L4R5_PSEPU</name>
<gene>
    <name evidence="4" type="ORF">C1S65_09975</name>
</gene>
<reference evidence="4 5" key="1">
    <citation type="submission" date="2018-06" db="EMBL/GenBank/DDBJ databases">
        <title>The genome of Pseudomonas putida NX-1, a lignin degrader.</title>
        <authorList>
            <person name="Xu Z."/>
        </authorList>
    </citation>
    <scope>NUCLEOTIDE SEQUENCE [LARGE SCALE GENOMIC DNA]</scope>
    <source>
        <strain evidence="4 5">NX-1</strain>
    </source>
</reference>
<sequence length="382" mass="42812">MTVTLSPLQIDCDFDSGNIQVLDASDPRLVSLAIRPDTNSSHLQWFHFKVSGLTLGQTHRFSLDNAHESSYKNAWDGYHAVASYDQQNWFRVPSSFDGKALAFDFTAEQPEAWFAYFEPYPRARHNQLIERALKIPGVELLASGRSVQGRDIPLLRASKGAGAKRKLWLIAQQHPGEHMAEWFMEGVIDRLEGNDATLQRLLAEADLYLIPNMNPDGAFLGHLRTNFKGKDLNRAWQDASVELSPEVFFAQSQMKLHGVDAFIDVHGDEEIPHVFTAACEGNPGYTPRIARLEEQFRSTLCSVTKDFQTVHGYTRDQPGQANMTLACNAVGQTYDCLSLTLEMPFKDHDDNPDARCGWSGARSKALAGAVLETLERMVKDLR</sequence>
<dbReference type="AlphaFoldDB" id="A0AAD0L4R5"/>
<evidence type="ECO:0000259" key="3">
    <source>
        <dbReference type="PROSITE" id="PS52035"/>
    </source>
</evidence>
<organism evidence="4 5">
    <name type="scientific">Pseudomonas putida</name>
    <name type="common">Arthrobacter siderocapsulatus</name>
    <dbReference type="NCBI Taxonomy" id="303"/>
    <lineage>
        <taxon>Bacteria</taxon>
        <taxon>Pseudomonadati</taxon>
        <taxon>Pseudomonadota</taxon>
        <taxon>Gammaproteobacteria</taxon>
        <taxon>Pseudomonadales</taxon>
        <taxon>Pseudomonadaceae</taxon>
        <taxon>Pseudomonas</taxon>
    </lineage>
</organism>
<evidence type="ECO:0000256" key="1">
    <source>
        <dbReference type="ARBA" id="ARBA00001947"/>
    </source>
</evidence>
<proteinExistence type="inferred from homology"/>
<dbReference type="InterPro" id="IPR040626">
    <property type="entry name" value="Pepdidase_M14_N"/>
</dbReference>
<dbReference type="EMBL" id="CP030750">
    <property type="protein sequence ID" value="AXA24423.1"/>
    <property type="molecule type" value="Genomic_DNA"/>
</dbReference>
<dbReference type="Proteomes" id="UP000251617">
    <property type="component" value="Chromosome"/>
</dbReference>
<dbReference type="PANTHER" id="PTHR12756:SF11">
    <property type="entry name" value="CYTOSOLIC CARBOXYPEPTIDASE 1"/>
    <property type="match status" value="1"/>
</dbReference>
<dbReference type="InterPro" id="IPR000834">
    <property type="entry name" value="Peptidase_M14"/>
</dbReference>
<dbReference type="Pfam" id="PF00246">
    <property type="entry name" value="Peptidase_M14"/>
    <property type="match status" value="1"/>
</dbReference>
<dbReference type="RefSeq" id="WP_112897913.1">
    <property type="nucleotide sequence ID" value="NZ_CP030750.1"/>
</dbReference>
<accession>A0AAD0L4R5</accession>
<comment type="similarity">
    <text evidence="2">Belongs to the peptidase M14 family.</text>
</comment>
<feature type="active site" description="Proton donor/acceptor" evidence="2">
    <location>
        <position position="342"/>
    </location>
</feature>
<dbReference type="Gene3D" id="3.40.630.10">
    <property type="entry name" value="Zn peptidases"/>
    <property type="match status" value="1"/>
</dbReference>
<dbReference type="GO" id="GO:0004181">
    <property type="term" value="F:metallocarboxypeptidase activity"/>
    <property type="evidence" value="ECO:0007669"/>
    <property type="project" value="InterPro"/>
</dbReference>
<evidence type="ECO:0000256" key="2">
    <source>
        <dbReference type="PROSITE-ProRule" id="PRU01379"/>
    </source>
</evidence>
<dbReference type="PROSITE" id="PS52035">
    <property type="entry name" value="PEPTIDASE_M14"/>
    <property type="match status" value="1"/>
</dbReference>
<protein>
    <recommendedName>
        <fullName evidence="3">Peptidase M14 domain-containing protein</fullName>
    </recommendedName>
</protein>
<dbReference type="GO" id="GO:0006508">
    <property type="term" value="P:proteolysis"/>
    <property type="evidence" value="ECO:0007669"/>
    <property type="project" value="InterPro"/>
</dbReference>
<dbReference type="SUPFAM" id="SSF53187">
    <property type="entry name" value="Zn-dependent exopeptidases"/>
    <property type="match status" value="1"/>
</dbReference>
<evidence type="ECO:0000313" key="5">
    <source>
        <dbReference type="Proteomes" id="UP000251617"/>
    </source>
</evidence>
<dbReference type="GO" id="GO:0008270">
    <property type="term" value="F:zinc ion binding"/>
    <property type="evidence" value="ECO:0007669"/>
    <property type="project" value="InterPro"/>
</dbReference>
<evidence type="ECO:0000313" key="4">
    <source>
        <dbReference type="EMBL" id="AXA24423.1"/>
    </source>
</evidence>